<comment type="subcellular location">
    <subcellularLocation>
        <location evidence="1">Cytoplasm</location>
    </subcellularLocation>
</comment>
<keyword evidence="7" id="KW-0378">Hydrolase</keyword>
<keyword evidence="3" id="KW-0963">Cytoplasm</keyword>
<evidence type="ECO:0000313" key="12">
    <source>
        <dbReference type="Proteomes" id="UP001165488"/>
    </source>
</evidence>
<evidence type="ECO:0000256" key="7">
    <source>
        <dbReference type="ARBA" id="ARBA00022801"/>
    </source>
</evidence>
<protein>
    <recommendedName>
        <fullName evidence="10">VLRF1 domain-containing protein</fullName>
    </recommendedName>
</protein>
<reference evidence="11" key="1">
    <citation type="submission" date="2022-03" db="EMBL/GenBank/DDBJ databases">
        <title>De novo assembled genomes of Belliella spp. (Cyclobacteriaceae) strains.</title>
        <authorList>
            <person name="Szabo A."/>
            <person name="Korponai K."/>
            <person name="Felfoldi T."/>
        </authorList>
    </citation>
    <scope>NUCLEOTIDE SEQUENCE</scope>
    <source>
        <strain evidence="11">DSM 107340</strain>
    </source>
</reference>
<dbReference type="Proteomes" id="UP001165488">
    <property type="component" value="Unassembled WGS sequence"/>
</dbReference>
<keyword evidence="5" id="KW-0677">Repeat</keyword>
<dbReference type="InterPro" id="IPR047139">
    <property type="entry name" value="ANKZ1/VMS1"/>
</dbReference>
<dbReference type="PROSITE" id="PS52044">
    <property type="entry name" value="VLRF1"/>
    <property type="match status" value="1"/>
</dbReference>
<dbReference type="Pfam" id="PF18826">
    <property type="entry name" value="bVLRF1"/>
    <property type="match status" value="1"/>
</dbReference>
<evidence type="ECO:0000259" key="10">
    <source>
        <dbReference type="PROSITE" id="PS52044"/>
    </source>
</evidence>
<dbReference type="EMBL" id="JAKZGS010000013">
    <property type="protein sequence ID" value="MCH7399147.1"/>
    <property type="molecule type" value="Genomic_DNA"/>
</dbReference>
<evidence type="ECO:0000256" key="9">
    <source>
        <dbReference type="ARBA" id="ARBA00023054"/>
    </source>
</evidence>
<comment type="caution">
    <text evidence="11">The sequence shown here is derived from an EMBL/GenBank/DDBJ whole genome shotgun (WGS) entry which is preliminary data.</text>
</comment>
<accession>A0ABS9UR79</accession>
<evidence type="ECO:0000256" key="4">
    <source>
        <dbReference type="ARBA" id="ARBA00022722"/>
    </source>
</evidence>
<dbReference type="PANTHER" id="PTHR16036:SF2">
    <property type="entry name" value="TRNA ENDONUCLEASE ANKZF1"/>
    <property type="match status" value="1"/>
</dbReference>
<comment type="similarity">
    <text evidence="2">Belongs to the ANKZF1/VMS1 family.</text>
</comment>
<evidence type="ECO:0000256" key="5">
    <source>
        <dbReference type="ARBA" id="ARBA00022737"/>
    </source>
</evidence>
<sequence>MMKVEGFDNSLIFSFIEFMKSKGATLEYNNKKHQLDFLIKKEVIIIIRLPLDFELDFEKLKSKEADFKNYVLIMIRSGIASVGFFENFECHQHKVFRAYMTRKKQGKSQIKHLKTKGKSRAGSRIRLQETLEFFDQINERLQEHFDEFRIDKIGISCSETLIPYFYGGKIKTPFDKQDPRIFKIPKHIQNPTFEELIATNKFLLQAEIRISESGALIYQDFMKEIKLKNSSLEENNDDW</sequence>
<keyword evidence="12" id="KW-1185">Reference proteome</keyword>
<dbReference type="PANTHER" id="PTHR16036">
    <property type="entry name" value="ANKYRIN REPEAT AND ZINC FINGER DOMAIN-CONTAINING PROTEIN 1"/>
    <property type="match status" value="1"/>
</dbReference>
<keyword evidence="6" id="KW-0255">Endonuclease</keyword>
<gene>
    <name evidence="11" type="ORF">MM236_14175</name>
</gene>
<keyword evidence="4" id="KW-0540">Nuclease</keyword>
<name>A0ABS9UR79_9BACT</name>
<evidence type="ECO:0000313" key="11">
    <source>
        <dbReference type="EMBL" id="MCH7399147.1"/>
    </source>
</evidence>
<keyword evidence="9" id="KW-0175">Coiled coil</keyword>
<keyword evidence="8" id="KW-0040">ANK repeat</keyword>
<evidence type="ECO:0000256" key="6">
    <source>
        <dbReference type="ARBA" id="ARBA00022759"/>
    </source>
</evidence>
<evidence type="ECO:0000256" key="1">
    <source>
        <dbReference type="ARBA" id="ARBA00004496"/>
    </source>
</evidence>
<dbReference type="RefSeq" id="WP_241275651.1">
    <property type="nucleotide sequence ID" value="NZ_JAKZGS010000013.1"/>
</dbReference>
<proteinExistence type="inferred from homology"/>
<organism evidence="11 12">
    <name type="scientific">Belliella calami</name>
    <dbReference type="NCBI Taxonomy" id="2923436"/>
    <lineage>
        <taxon>Bacteria</taxon>
        <taxon>Pseudomonadati</taxon>
        <taxon>Bacteroidota</taxon>
        <taxon>Cytophagia</taxon>
        <taxon>Cytophagales</taxon>
        <taxon>Cyclobacteriaceae</taxon>
        <taxon>Belliella</taxon>
    </lineage>
</organism>
<evidence type="ECO:0000256" key="8">
    <source>
        <dbReference type="ARBA" id="ARBA00023043"/>
    </source>
</evidence>
<feature type="domain" description="VLRF1" evidence="10">
    <location>
        <begin position="66"/>
        <end position="206"/>
    </location>
</feature>
<evidence type="ECO:0000256" key="3">
    <source>
        <dbReference type="ARBA" id="ARBA00022490"/>
    </source>
</evidence>
<evidence type="ECO:0000256" key="2">
    <source>
        <dbReference type="ARBA" id="ARBA00009262"/>
    </source>
</evidence>
<dbReference type="InterPro" id="IPR041175">
    <property type="entry name" value="VLRF1/Vms1"/>
</dbReference>